<dbReference type="Proteomes" id="UP001642483">
    <property type="component" value="Unassembled WGS sequence"/>
</dbReference>
<dbReference type="InterPro" id="IPR007110">
    <property type="entry name" value="Ig-like_dom"/>
</dbReference>
<dbReference type="InterPro" id="IPR036179">
    <property type="entry name" value="Ig-like_dom_sf"/>
</dbReference>
<organism evidence="3 4">
    <name type="scientific">Clavelina lepadiformis</name>
    <name type="common">Light-bulb sea squirt</name>
    <name type="synonym">Ascidia lepadiformis</name>
    <dbReference type="NCBI Taxonomy" id="159417"/>
    <lineage>
        <taxon>Eukaryota</taxon>
        <taxon>Metazoa</taxon>
        <taxon>Chordata</taxon>
        <taxon>Tunicata</taxon>
        <taxon>Ascidiacea</taxon>
        <taxon>Aplousobranchia</taxon>
        <taxon>Clavelinidae</taxon>
        <taxon>Clavelina</taxon>
    </lineage>
</organism>
<evidence type="ECO:0000256" key="1">
    <source>
        <dbReference type="SAM" id="SignalP"/>
    </source>
</evidence>
<dbReference type="InterPro" id="IPR013783">
    <property type="entry name" value="Ig-like_fold"/>
</dbReference>
<dbReference type="PROSITE" id="PS50835">
    <property type="entry name" value="IG_LIKE"/>
    <property type="match status" value="1"/>
</dbReference>
<name>A0ABP0GLU5_CLALP</name>
<protein>
    <recommendedName>
        <fullName evidence="2">Ig-like domain-containing protein</fullName>
    </recommendedName>
</protein>
<keyword evidence="1" id="KW-0732">Signal</keyword>
<evidence type="ECO:0000313" key="3">
    <source>
        <dbReference type="EMBL" id="CAK8692717.1"/>
    </source>
</evidence>
<dbReference type="PANTHER" id="PTHR45889">
    <property type="entry name" value="IG-LIKE DOMAIN-CONTAINING PROTEIN"/>
    <property type="match status" value="1"/>
</dbReference>
<dbReference type="InterPro" id="IPR013106">
    <property type="entry name" value="Ig_V-set"/>
</dbReference>
<dbReference type="PANTHER" id="PTHR45889:SF8">
    <property type="entry name" value="IG-LIKE DOMAIN-CONTAINING PROTEIN"/>
    <property type="match status" value="1"/>
</dbReference>
<reference evidence="3 4" key="1">
    <citation type="submission" date="2024-02" db="EMBL/GenBank/DDBJ databases">
        <authorList>
            <person name="Daric V."/>
            <person name="Darras S."/>
        </authorList>
    </citation>
    <scope>NUCLEOTIDE SEQUENCE [LARGE SCALE GENOMIC DNA]</scope>
</reference>
<gene>
    <name evidence="3" type="ORF">CVLEPA_LOCUS25963</name>
</gene>
<dbReference type="EMBL" id="CAWYQH010000130">
    <property type="protein sequence ID" value="CAK8692717.1"/>
    <property type="molecule type" value="Genomic_DNA"/>
</dbReference>
<feature type="chain" id="PRO_5047398675" description="Ig-like domain-containing protein" evidence="1">
    <location>
        <begin position="25"/>
        <end position="221"/>
    </location>
</feature>
<accession>A0ABP0GLU5</accession>
<evidence type="ECO:0000259" key="2">
    <source>
        <dbReference type="PROSITE" id="PS50835"/>
    </source>
</evidence>
<feature type="domain" description="Ig-like" evidence="2">
    <location>
        <begin position="7"/>
        <end position="124"/>
    </location>
</feature>
<comment type="caution">
    <text evidence="3">The sequence shown here is derived from an EMBL/GenBank/DDBJ whole genome shotgun (WGS) entry which is preliminary data.</text>
</comment>
<proteinExistence type="predicted"/>
<dbReference type="Pfam" id="PF07686">
    <property type="entry name" value="V-set"/>
    <property type="match status" value="1"/>
</dbReference>
<dbReference type="SMART" id="SM00409">
    <property type="entry name" value="IG"/>
    <property type="match status" value="1"/>
</dbReference>
<feature type="signal peptide" evidence="1">
    <location>
        <begin position="1"/>
        <end position="24"/>
    </location>
</feature>
<sequence length="221" mass="24869">MTSRFLPLIGITILTSLLRSFSLGSDVVVTVREGDLAVLPCNITYRGNDVPDGYVIVWLRHNVPIYIKVGGYLSLEFQSLIEDRISMNDHAKSTANLEIRNVTTADAGRYLCKVILQTRREELKKTARYNITVVLHVNRRVPRDRKPPKRYLEKGIYVTSSMPSGPIEVYISVAGFLRLFKNVLNRLDDVAASIDEAAVSSHALRVCVCFNVPQMIKSVNF</sequence>
<dbReference type="Gene3D" id="2.60.40.10">
    <property type="entry name" value="Immunoglobulins"/>
    <property type="match status" value="1"/>
</dbReference>
<dbReference type="InterPro" id="IPR003599">
    <property type="entry name" value="Ig_sub"/>
</dbReference>
<dbReference type="SUPFAM" id="SSF48726">
    <property type="entry name" value="Immunoglobulin"/>
    <property type="match status" value="1"/>
</dbReference>
<keyword evidence="4" id="KW-1185">Reference proteome</keyword>
<evidence type="ECO:0000313" key="4">
    <source>
        <dbReference type="Proteomes" id="UP001642483"/>
    </source>
</evidence>